<keyword evidence="3 6" id="KW-1133">Transmembrane helix</keyword>
<evidence type="ECO:0000313" key="8">
    <source>
        <dbReference type="Proteomes" id="UP001286313"/>
    </source>
</evidence>
<evidence type="ECO:0000256" key="6">
    <source>
        <dbReference type="SAM" id="Phobius"/>
    </source>
</evidence>
<keyword evidence="2 6" id="KW-0812">Transmembrane</keyword>
<sequence length="374" mass="43153">MTTFEDLMEAVGTRGRWNYTIFITCAFSVFTMPMWYVSYQFLGTTPEYWCHVPELMEANWTQEQIISLSVPVRLGRKKCVAISVLMTLLCAFVTILAPNVQTYIIFRFLVHAFDNGFYIGCFLIAMEVCSPPQRSMVGSLYFLPWTLAYMFVPLIAYVVRPWQWLQFAFTLPFLYNIILIWILPESPRLLILHGHYKRALEVLKKAASVNKTTLPDDHVILTTMNIIRRNYQPLYIHFSMRFVGDPLLPPQLARLHHLREEENIGVSLPHLQRLHLRPHCPHNATRGSSFMGQDGVVPECLASLAAAFIVTLLPETKNKIMAQGIDDQPEHVVEQHDPTRTQHDPPRTQYDPPRTQHDPLRPQYDPPRPTTTPA</sequence>
<proteinExistence type="predicted"/>
<evidence type="ECO:0000256" key="3">
    <source>
        <dbReference type="ARBA" id="ARBA00022989"/>
    </source>
</evidence>
<feature type="transmembrane region" description="Helical" evidence="6">
    <location>
        <begin position="138"/>
        <end position="158"/>
    </location>
</feature>
<dbReference type="GO" id="GO:0022857">
    <property type="term" value="F:transmembrane transporter activity"/>
    <property type="evidence" value="ECO:0007669"/>
    <property type="project" value="InterPro"/>
</dbReference>
<dbReference type="InterPro" id="IPR005828">
    <property type="entry name" value="MFS_sugar_transport-like"/>
</dbReference>
<evidence type="ECO:0000256" key="1">
    <source>
        <dbReference type="ARBA" id="ARBA00004141"/>
    </source>
</evidence>
<comment type="caution">
    <text evidence="7">The sequence shown here is derived from an EMBL/GenBank/DDBJ whole genome shotgun (WGS) entry which is preliminary data.</text>
</comment>
<dbReference type="EMBL" id="JAWQEG010000654">
    <property type="protein sequence ID" value="KAK3886973.1"/>
    <property type="molecule type" value="Genomic_DNA"/>
</dbReference>
<dbReference type="SUPFAM" id="SSF103473">
    <property type="entry name" value="MFS general substrate transporter"/>
    <property type="match status" value="1"/>
</dbReference>
<dbReference type="PANTHER" id="PTHR24064">
    <property type="entry name" value="SOLUTE CARRIER FAMILY 22 MEMBER"/>
    <property type="match status" value="1"/>
</dbReference>
<feature type="compositionally biased region" description="Pro residues" evidence="5">
    <location>
        <begin position="364"/>
        <end position="374"/>
    </location>
</feature>
<feature type="transmembrane region" description="Helical" evidence="6">
    <location>
        <begin position="164"/>
        <end position="183"/>
    </location>
</feature>
<keyword evidence="8" id="KW-1185">Reference proteome</keyword>
<feature type="transmembrane region" description="Helical" evidence="6">
    <location>
        <begin position="104"/>
        <end position="126"/>
    </location>
</feature>
<dbReference type="AlphaFoldDB" id="A0AAE1KWT8"/>
<evidence type="ECO:0000256" key="5">
    <source>
        <dbReference type="SAM" id="MobiDB-lite"/>
    </source>
</evidence>
<dbReference type="GO" id="GO:0016020">
    <property type="term" value="C:membrane"/>
    <property type="evidence" value="ECO:0007669"/>
    <property type="project" value="UniProtKB-SubCell"/>
</dbReference>
<feature type="compositionally biased region" description="Basic and acidic residues" evidence="5">
    <location>
        <begin position="333"/>
        <end position="346"/>
    </location>
</feature>
<organism evidence="7 8">
    <name type="scientific">Petrolisthes cinctipes</name>
    <name type="common">Flat porcelain crab</name>
    <dbReference type="NCBI Taxonomy" id="88211"/>
    <lineage>
        <taxon>Eukaryota</taxon>
        <taxon>Metazoa</taxon>
        <taxon>Ecdysozoa</taxon>
        <taxon>Arthropoda</taxon>
        <taxon>Crustacea</taxon>
        <taxon>Multicrustacea</taxon>
        <taxon>Malacostraca</taxon>
        <taxon>Eumalacostraca</taxon>
        <taxon>Eucarida</taxon>
        <taxon>Decapoda</taxon>
        <taxon>Pleocyemata</taxon>
        <taxon>Anomura</taxon>
        <taxon>Galatheoidea</taxon>
        <taxon>Porcellanidae</taxon>
        <taxon>Petrolisthes</taxon>
    </lineage>
</organism>
<dbReference type="Gene3D" id="1.20.1250.20">
    <property type="entry name" value="MFS general substrate transporter like domains"/>
    <property type="match status" value="1"/>
</dbReference>
<keyword evidence="4 6" id="KW-0472">Membrane</keyword>
<name>A0AAE1KWT8_PETCI</name>
<evidence type="ECO:0000313" key="7">
    <source>
        <dbReference type="EMBL" id="KAK3886973.1"/>
    </source>
</evidence>
<dbReference type="Pfam" id="PF00083">
    <property type="entry name" value="Sugar_tr"/>
    <property type="match status" value="1"/>
</dbReference>
<comment type="subcellular location">
    <subcellularLocation>
        <location evidence="1">Membrane</location>
        <topology evidence="1">Multi-pass membrane protein</topology>
    </subcellularLocation>
</comment>
<dbReference type="Proteomes" id="UP001286313">
    <property type="component" value="Unassembled WGS sequence"/>
</dbReference>
<feature type="transmembrane region" description="Helical" evidence="6">
    <location>
        <begin position="79"/>
        <end position="98"/>
    </location>
</feature>
<reference evidence="7" key="1">
    <citation type="submission" date="2023-10" db="EMBL/GenBank/DDBJ databases">
        <title>Genome assemblies of two species of porcelain crab, Petrolisthes cinctipes and Petrolisthes manimaculis (Anomura: Porcellanidae).</title>
        <authorList>
            <person name="Angst P."/>
        </authorList>
    </citation>
    <scope>NUCLEOTIDE SEQUENCE</scope>
    <source>
        <strain evidence="7">PB745_01</strain>
        <tissue evidence="7">Gill</tissue>
    </source>
</reference>
<feature type="transmembrane region" description="Helical" evidence="6">
    <location>
        <begin position="17"/>
        <end position="37"/>
    </location>
</feature>
<feature type="region of interest" description="Disordered" evidence="5">
    <location>
        <begin position="333"/>
        <end position="374"/>
    </location>
</feature>
<evidence type="ECO:0000256" key="2">
    <source>
        <dbReference type="ARBA" id="ARBA00022692"/>
    </source>
</evidence>
<dbReference type="InterPro" id="IPR036259">
    <property type="entry name" value="MFS_trans_sf"/>
</dbReference>
<evidence type="ECO:0000256" key="4">
    <source>
        <dbReference type="ARBA" id="ARBA00023136"/>
    </source>
</evidence>
<protein>
    <submittedName>
        <fullName evidence="7">Uncharacterized protein</fullName>
    </submittedName>
</protein>
<accession>A0AAE1KWT8</accession>
<gene>
    <name evidence="7" type="ORF">Pcinc_008856</name>
</gene>